<dbReference type="OrthoDB" id="9796530at2"/>
<dbReference type="PROSITE" id="PS51257">
    <property type="entry name" value="PROKAR_LIPOPROTEIN"/>
    <property type="match status" value="1"/>
</dbReference>
<keyword evidence="5" id="KW-1185">Reference proteome</keyword>
<name>A0A1I4FEQ8_9RHOB</name>
<feature type="chain" id="PRO_5011521549" evidence="2">
    <location>
        <begin position="24"/>
        <end position="325"/>
    </location>
</feature>
<evidence type="ECO:0000259" key="3">
    <source>
        <dbReference type="Pfam" id="PF14240"/>
    </source>
</evidence>
<dbReference type="InterPro" id="IPR025924">
    <property type="entry name" value="YHYH_dom"/>
</dbReference>
<dbReference type="PANTHER" id="PTHR30289">
    <property type="entry name" value="UNCHARACTERIZED PROTEIN YBCL-RELATED"/>
    <property type="match status" value="1"/>
</dbReference>
<protein>
    <submittedName>
        <fullName evidence="4">YHYH protein</fullName>
    </submittedName>
</protein>
<accession>A0A1I4FEQ8</accession>
<keyword evidence="2" id="KW-0732">Signal</keyword>
<evidence type="ECO:0000313" key="4">
    <source>
        <dbReference type="EMBL" id="SFL15969.1"/>
    </source>
</evidence>
<organism evidence="4 5">
    <name type="scientific">Loktanella salsilacus</name>
    <dbReference type="NCBI Taxonomy" id="195913"/>
    <lineage>
        <taxon>Bacteria</taxon>
        <taxon>Pseudomonadati</taxon>
        <taxon>Pseudomonadota</taxon>
        <taxon>Alphaproteobacteria</taxon>
        <taxon>Rhodobacterales</taxon>
        <taxon>Roseobacteraceae</taxon>
        <taxon>Loktanella</taxon>
    </lineage>
</organism>
<evidence type="ECO:0000256" key="2">
    <source>
        <dbReference type="SAM" id="SignalP"/>
    </source>
</evidence>
<evidence type="ECO:0000313" key="5">
    <source>
        <dbReference type="Proteomes" id="UP000199550"/>
    </source>
</evidence>
<feature type="domain" description="YHYH" evidence="3">
    <location>
        <begin position="89"/>
        <end position="192"/>
    </location>
</feature>
<dbReference type="RefSeq" id="WP_090188883.1">
    <property type="nucleotide sequence ID" value="NZ_FOTF01000009.1"/>
</dbReference>
<reference evidence="4 5" key="1">
    <citation type="submission" date="2016-10" db="EMBL/GenBank/DDBJ databases">
        <authorList>
            <person name="de Groot N.N."/>
        </authorList>
    </citation>
    <scope>NUCLEOTIDE SEQUENCE [LARGE SCALE GENOMIC DNA]</scope>
    <source>
        <strain evidence="4 5">DSM 16199</strain>
    </source>
</reference>
<feature type="signal peptide" evidence="2">
    <location>
        <begin position="1"/>
        <end position="23"/>
    </location>
</feature>
<proteinExistence type="predicted"/>
<gene>
    <name evidence="4" type="ORF">SAMN04488004_10918</name>
</gene>
<dbReference type="Pfam" id="PF14240">
    <property type="entry name" value="YHYH"/>
    <property type="match status" value="1"/>
</dbReference>
<evidence type="ECO:0000256" key="1">
    <source>
        <dbReference type="SAM" id="MobiDB-lite"/>
    </source>
</evidence>
<dbReference type="Proteomes" id="UP000199550">
    <property type="component" value="Unassembled WGS sequence"/>
</dbReference>
<dbReference type="PANTHER" id="PTHR30289:SF8">
    <property type="entry name" value="YHYH DOMAIN-CONTAINING PROTEIN"/>
    <property type="match status" value="1"/>
</dbReference>
<feature type="region of interest" description="Disordered" evidence="1">
    <location>
        <begin position="247"/>
        <end position="267"/>
    </location>
</feature>
<dbReference type="AlphaFoldDB" id="A0A1I4FEQ8"/>
<sequence>MRHLLLPPGLAVLACLYATTGQAHEDSFHCEAVTESVAEAGFDDVVTVTCTDNQALIAGDTYPDHEMMTGIIGTNEQVPVPAVNYASPITLAPVSGTEPHTRDAALGVAVNGVPIYDYTAGGEMSQADLATYQANLDTVATGQLDACGGHAGRGDDYHYHAAPTCMIDQMANKGPDAIIGWAFDGFPIYADTNPDGTVIAAGVLDVCNGQADDVFGYRYHTSEGAPYIIQCLMGEVPDIDALPRVRPLGAAEGGRGPEAGQPPRGGVDDLVFVQDHDGTRTMTYSYQGGDYYIKYAPSETENCYNFETRTVTNGGALFAQELCRE</sequence>
<dbReference type="STRING" id="195913.SAMN04488004_10918"/>
<dbReference type="EMBL" id="FOTF01000009">
    <property type="protein sequence ID" value="SFL15969.1"/>
    <property type="molecule type" value="Genomic_DNA"/>
</dbReference>